<dbReference type="AlphaFoldDB" id="A0A0F9TBJ3"/>
<name>A0A0F9TBJ3_9ZZZZ</name>
<evidence type="ECO:0000256" key="1">
    <source>
        <dbReference type="SAM" id="Phobius"/>
    </source>
</evidence>
<reference evidence="2" key="1">
    <citation type="journal article" date="2015" name="Nature">
        <title>Complex archaea that bridge the gap between prokaryotes and eukaryotes.</title>
        <authorList>
            <person name="Spang A."/>
            <person name="Saw J.H."/>
            <person name="Jorgensen S.L."/>
            <person name="Zaremba-Niedzwiedzka K."/>
            <person name="Martijn J."/>
            <person name="Lind A.E."/>
            <person name="van Eijk R."/>
            <person name="Schleper C."/>
            <person name="Guy L."/>
            <person name="Ettema T.J."/>
        </authorList>
    </citation>
    <scope>NUCLEOTIDE SEQUENCE</scope>
</reference>
<keyword evidence="1" id="KW-0472">Membrane</keyword>
<dbReference type="EMBL" id="LAZR01000365">
    <property type="protein sequence ID" value="KKN72312.1"/>
    <property type="molecule type" value="Genomic_DNA"/>
</dbReference>
<accession>A0A0F9TBJ3</accession>
<keyword evidence="1" id="KW-1133">Transmembrane helix</keyword>
<evidence type="ECO:0000313" key="2">
    <source>
        <dbReference type="EMBL" id="KKN72312.1"/>
    </source>
</evidence>
<comment type="caution">
    <text evidence="2">The sequence shown here is derived from an EMBL/GenBank/DDBJ whole genome shotgun (WGS) entry which is preliminary data.</text>
</comment>
<gene>
    <name evidence="2" type="ORF">LCGC14_0412630</name>
</gene>
<proteinExistence type="predicted"/>
<protein>
    <submittedName>
        <fullName evidence="2">Uncharacterized protein</fullName>
    </submittedName>
</protein>
<organism evidence="2">
    <name type="scientific">marine sediment metagenome</name>
    <dbReference type="NCBI Taxonomy" id="412755"/>
    <lineage>
        <taxon>unclassified sequences</taxon>
        <taxon>metagenomes</taxon>
        <taxon>ecological metagenomes</taxon>
    </lineage>
</organism>
<sequence>MVIYIVYAFAIYGAGLAMWRLGRWVKARFIRLLDDRGIAGIALVYEEDGE</sequence>
<keyword evidence="1" id="KW-0812">Transmembrane</keyword>
<feature type="transmembrane region" description="Helical" evidence="1">
    <location>
        <begin position="6"/>
        <end position="22"/>
    </location>
</feature>